<sequence length="63" mass="7433">MEDLLLSLAHGTESLARGAETVELWKICFCCWRAAQGVLARRARLRRKWSRELCFWRVAQDHM</sequence>
<name>A0A392S8U7_9FABA</name>
<comment type="caution">
    <text evidence="1">The sequence shown here is derived from an EMBL/GenBank/DDBJ whole genome shotgun (WGS) entry which is preliminary data.</text>
</comment>
<evidence type="ECO:0000313" key="2">
    <source>
        <dbReference type="Proteomes" id="UP000265520"/>
    </source>
</evidence>
<dbReference type="AlphaFoldDB" id="A0A392S8U7"/>
<evidence type="ECO:0000313" key="1">
    <source>
        <dbReference type="EMBL" id="MCI45109.1"/>
    </source>
</evidence>
<proteinExistence type="predicted"/>
<feature type="non-terminal residue" evidence="1">
    <location>
        <position position="63"/>
    </location>
</feature>
<organism evidence="1 2">
    <name type="scientific">Trifolium medium</name>
    <dbReference type="NCBI Taxonomy" id="97028"/>
    <lineage>
        <taxon>Eukaryota</taxon>
        <taxon>Viridiplantae</taxon>
        <taxon>Streptophyta</taxon>
        <taxon>Embryophyta</taxon>
        <taxon>Tracheophyta</taxon>
        <taxon>Spermatophyta</taxon>
        <taxon>Magnoliopsida</taxon>
        <taxon>eudicotyledons</taxon>
        <taxon>Gunneridae</taxon>
        <taxon>Pentapetalae</taxon>
        <taxon>rosids</taxon>
        <taxon>fabids</taxon>
        <taxon>Fabales</taxon>
        <taxon>Fabaceae</taxon>
        <taxon>Papilionoideae</taxon>
        <taxon>50 kb inversion clade</taxon>
        <taxon>NPAAA clade</taxon>
        <taxon>Hologalegina</taxon>
        <taxon>IRL clade</taxon>
        <taxon>Trifolieae</taxon>
        <taxon>Trifolium</taxon>
    </lineage>
</organism>
<keyword evidence="2" id="KW-1185">Reference proteome</keyword>
<accession>A0A392S8U7</accession>
<protein>
    <submittedName>
        <fullName evidence="1">Uncharacterized protein</fullName>
    </submittedName>
</protein>
<dbReference type="EMBL" id="LXQA010339610">
    <property type="protein sequence ID" value="MCI45109.1"/>
    <property type="molecule type" value="Genomic_DNA"/>
</dbReference>
<reference evidence="1 2" key="1">
    <citation type="journal article" date="2018" name="Front. Plant Sci.">
        <title>Red Clover (Trifolium pratense) and Zigzag Clover (T. medium) - A Picture of Genomic Similarities and Differences.</title>
        <authorList>
            <person name="Dluhosova J."/>
            <person name="Istvanek J."/>
            <person name="Nedelnik J."/>
            <person name="Repkova J."/>
        </authorList>
    </citation>
    <scope>NUCLEOTIDE SEQUENCE [LARGE SCALE GENOMIC DNA]</scope>
    <source>
        <strain evidence="2">cv. 10/8</strain>
        <tissue evidence="1">Leaf</tissue>
    </source>
</reference>
<dbReference type="Proteomes" id="UP000265520">
    <property type="component" value="Unassembled WGS sequence"/>
</dbReference>